<accession>A0ABQ8URV4</accession>
<dbReference type="EMBL" id="JAPMOS010000013">
    <property type="protein sequence ID" value="KAJ4460442.1"/>
    <property type="molecule type" value="Genomic_DNA"/>
</dbReference>
<feature type="region of interest" description="Disordered" evidence="1">
    <location>
        <begin position="408"/>
        <end position="502"/>
    </location>
</feature>
<evidence type="ECO:0000313" key="3">
    <source>
        <dbReference type="Proteomes" id="UP001141327"/>
    </source>
</evidence>
<evidence type="ECO:0000256" key="1">
    <source>
        <dbReference type="SAM" id="MobiDB-lite"/>
    </source>
</evidence>
<organism evidence="2 3">
    <name type="scientific">Paratrimastix pyriformis</name>
    <dbReference type="NCBI Taxonomy" id="342808"/>
    <lineage>
        <taxon>Eukaryota</taxon>
        <taxon>Metamonada</taxon>
        <taxon>Preaxostyla</taxon>
        <taxon>Paratrimastigidae</taxon>
        <taxon>Paratrimastix</taxon>
    </lineage>
</organism>
<feature type="compositionally biased region" description="Pro residues" evidence="1">
    <location>
        <begin position="453"/>
        <end position="473"/>
    </location>
</feature>
<feature type="region of interest" description="Disordered" evidence="1">
    <location>
        <begin position="297"/>
        <end position="334"/>
    </location>
</feature>
<protein>
    <submittedName>
        <fullName evidence="2">Uncharacterized protein</fullName>
    </submittedName>
</protein>
<keyword evidence="3" id="KW-1185">Reference proteome</keyword>
<feature type="region of interest" description="Disordered" evidence="1">
    <location>
        <begin position="235"/>
        <end position="277"/>
    </location>
</feature>
<reference evidence="2" key="1">
    <citation type="journal article" date="2022" name="bioRxiv">
        <title>Genomics of Preaxostyla Flagellates Illuminates Evolutionary Transitions and the Path Towards Mitochondrial Loss.</title>
        <authorList>
            <person name="Novak L.V.F."/>
            <person name="Treitli S.C."/>
            <person name="Pyrih J."/>
            <person name="Halakuc P."/>
            <person name="Pipaliya S.V."/>
            <person name="Vacek V."/>
            <person name="Brzon O."/>
            <person name="Soukal P."/>
            <person name="Eme L."/>
            <person name="Dacks J.B."/>
            <person name="Karnkowska A."/>
            <person name="Elias M."/>
            <person name="Hampl V."/>
        </authorList>
    </citation>
    <scope>NUCLEOTIDE SEQUENCE</scope>
    <source>
        <strain evidence="2">RCP-MX</strain>
    </source>
</reference>
<evidence type="ECO:0000313" key="2">
    <source>
        <dbReference type="EMBL" id="KAJ4460442.1"/>
    </source>
</evidence>
<comment type="caution">
    <text evidence="2">The sequence shown here is derived from an EMBL/GenBank/DDBJ whole genome shotgun (WGS) entry which is preliminary data.</text>
</comment>
<proteinExistence type="predicted"/>
<feature type="compositionally biased region" description="Pro residues" evidence="1">
    <location>
        <begin position="240"/>
        <end position="259"/>
    </location>
</feature>
<name>A0ABQ8URV4_9EUKA</name>
<feature type="region of interest" description="Disordered" evidence="1">
    <location>
        <begin position="127"/>
        <end position="181"/>
    </location>
</feature>
<feature type="compositionally biased region" description="Low complexity" evidence="1">
    <location>
        <begin position="260"/>
        <end position="277"/>
    </location>
</feature>
<sequence length="502" mass="50816">MMHAESHIFHETSISEDECSDVFSHTHPTRESDIIESDLVVTSLTPRASLPPAPPCSPMAVQGGGSGWGDSEPAGPWGDEAALVIPGLADMPTSASPPLSQSPSDCSLVDAAALHSPPPVLAPMRRSHSTNAIAQQQRSSAGSPTACLGRSPSAGRCLSPSAAFYTTSPRGGPEHPEPRSPLLALRHSPLAVGGPLPASALPTPAVPTSLPLPLPLPAFPMACLLPPPAEMPIRIAPGPATSPPLPGLRVPPPAPPSPTPSHRSSSSAPPAQSPCGARSALPSLLVAAAPPRLVPVRMGGSVQLPPLGTPPPDPERGPAPRGTPPCIRRAPSLPETHSKALVQSGWSGRLGGLQSFSSAPPGGAVPICGPARARGGGAGGSSPCSPGSPLSGRLLSPVRHLAGLTPVRPTAIAQPASSAASPPRLRPPRSCSDEPAGADMSPLAAWLLGRAAPLPPEAPPPGPPSRIEAPPPEAEAAQWQAGIPEDIQEELLFFGSPTPSHR</sequence>
<dbReference type="Proteomes" id="UP001141327">
    <property type="component" value="Unassembled WGS sequence"/>
</dbReference>
<feature type="region of interest" description="Disordered" evidence="1">
    <location>
        <begin position="367"/>
        <end position="392"/>
    </location>
</feature>
<gene>
    <name evidence="2" type="ORF">PAPYR_3483</name>
</gene>
<dbReference type="PRINTS" id="PR01217">
    <property type="entry name" value="PRICHEXTENSN"/>
</dbReference>
<feature type="compositionally biased region" description="Low complexity" evidence="1">
    <location>
        <begin position="411"/>
        <end position="423"/>
    </location>
</feature>
<feature type="compositionally biased region" description="Low complexity" evidence="1">
    <location>
        <begin position="381"/>
        <end position="392"/>
    </location>
</feature>
<feature type="compositionally biased region" description="Polar residues" evidence="1">
    <location>
        <begin position="129"/>
        <end position="143"/>
    </location>
</feature>